<keyword evidence="5" id="KW-1185">Reference proteome</keyword>
<evidence type="ECO:0000313" key="4">
    <source>
        <dbReference type="EMBL" id="GAL23883.1"/>
    </source>
</evidence>
<reference evidence="5" key="1">
    <citation type="submission" date="2014-09" db="EMBL/GenBank/DDBJ databases">
        <title>Vibrio variabilis JCM 19239. (C206) whole genome shotgun sequence.</title>
        <authorList>
            <person name="Sawabe T."/>
            <person name="Meirelles P."/>
            <person name="Nakanishi M."/>
            <person name="Sayaka M."/>
            <person name="Hattori M."/>
            <person name="Ohkuma M."/>
        </authorList>
    </citation>
    <scope>NUCLEOTIDE SEQUENCE [LARGE SCALE GENOMIC DNA]</scope>
    <source>
        <strain evidence="5">JCM 19239</strain>
    </source>
</reference>
<comment type="caution">
    <text evidence="4">The sequence shown here is derived from an EMBL/GenBank/DDBJ whole genome shotgun (WGS) entry which is preliminary data.</text>
</comment>
<evidence type="ECO:0000313" key="5">
    <source>
        <dbReference type="Proteomes" id="UP000029223"/>
    </source>
</evidence>
<evidence type="ECO:0000259" key="3">
    <source>
        <dbReference type="Pfam" id="PF01746"/>
    </source>
</evidence>
<organism evidence="4 5">
    <name type="scientific">Vibrio variabilis</name>
    <dbReference type="NCBI Taxonomy" id="990271"/>
    <lineage>
        <taxon>Bacteria</taxon>
        <taxon>Pseudomonadati</taxon>
        <taxon>Pseudomonadota</taxon>
        <taxon>Gammaproteobacteria</taxon>
        <taxon>Vibrionales</taxon>
        <taxon>Vibrionaceae</taxon>
        <taxon>Vibrio</taxon>
    </lineage>
</organism>
<feature type="domain" description="tRNA methyltransferase TRMD/TRM10-type" evidence="3">
    <location>
        <begin position="1"/>
        <end position="76"/>
    </location>
</feature>
<sequence length="98" mass="11192">MWVGVISLFPDMFRSVTDYGVTGQAVKKGLLSIETWNPRDFTHDKHRTVDDRPYGGGPGMLMMVQPLRDAIHAPNRHHRVRRKSFTFLLKVVSSTRLG</sequence>
<dbReference type="Proteomes" id="UP000029223">
    <property type="component" value="Unassembled WGS sequence"/>
</dbReference>
<dbReference type="InterPro" id="IPR016009">
    <property type="entry name" value="tRNA_MeTrfase_TRMD/TRM10"/>
</dbReference>
<evidence type="ECO:0000256" key="2">
    <source>
        <dbReference type="ARBA" id="ARBA00022679"/>
    </source>
</evidence>
<dbReference type="Gene3D" id="3.40.1280.10">
    <property type="match status" value="1"/>
</dbReference>
<dbReference type="Pfam" id="PF01746">
    <property type="entry name" value="tRNA_m1G_MT"/>
    <property type="match status" value="1"/>
</dbReference>
<proteinExistence type="predicted"/>
<dbReference type="InterPro" id="IPR002649">
    <property type="entry name" value="tRNA_m1G_MeTrfase_TrmD"/>
</dbReference>
<keyword evidence="2" id="KW-0808">Transferase</keyword>
<gene>
    <name evidence="4" type="ORF">JCM19239_2866</name>
</gene>
<evidence type="ECO:0000256" key="1">
    <source>
        <dbReference type="ARBA" id="ARBA00022603"/>
    </source>
</evidence>
<dbReference type="InterPro" id="IPR029028">
    <property type="entry name" value="Alpha/beta_knot_MTases"/>
</dbReference>
<dbReference type="PANTHER" id="PTHR46417:SF1">
    <property type="entry name" value="TRNA (GUANINE-N(1)-)-METHYLTRANSFERASE"/>
    <property type="match status" value="1"/>
</dbReference>
<dbReference type="EMBL" id="BBMS01000002">
    <property type="protein sequence ID" value="GAL23883.1"/>
    <property type="molecule type" value="Genomic_DNA"/>
</dbReference>
<dbReference type="InterPro" id="IPR029026">
    <property type="entry name" value="tRNA_m1G_MTases_N"/>
</dbReference>
<name>A0ABQ0J530_9VIBR</name>
<accession>A0ABQ0J530</accession>
<dbReference type="PANTHER" id="PTHR46417">
    <property type="entry name" value="TRNA (GUANINE-N(1)-)-METHYLTRANSFERASE"/>
    <property type="match status" value="1"/>
</dbReference>
<dbReference type="SUPFAM" id="SSF75217">
    <property type="entry name" value="alpha/beta knot"/>
    <property type="match status" value="1"/>
</dbReference>
<keyword evidence="1" id="KW-0489">Methyltransferase</keyword>
<protein>
    <submittedName>
        <fullName evidence="4">tRNA (Guanine37-N1) -methyltransferase</fullName>
    </submittedName>
</protein>